<sequence length="58" mass="7077">MNKLLTQKDVIDYLQVTRQTIYLWRRQGVFPKPFQVGRFLRWKREDVESFASQHTAHI</sequence>
<accession>A0ABS5H100</accession>
<keyword evidence="3" id="KW-1185">Reference proteome</keyword>
<evidence type="ECO:0000313" key="3">
    <source>
        <dbReference type="Proteomes" id="UP000682982"/>
    </source>
</evidence>
<gene>
    <name evidence="2" type="ORF">KDM87_07040</name>
</gene>
<dbReference type="InterPro" id="IPR009061">
    <property type="entry name" value="DNA-bd_dom_put_sf"/>
</dbReference>
<proteinExistence type="predicted"/>
<name>A0ABS5H100_9BURK</name>
<comment type="caution">
    <text evidence="2">The sequence shown here is derived from an EMBL/GenBank/DDBJ whole genome shotgun (WGS) entry which is preliminary data.</text>
</comment>
<organism evidence="2 3">
    <name type="scientific">Undibacterium rivi</name>
    <dbReference type="NCBI Taxonomy" id="2828729"/>
    <lineage>
        <taxon>Bacteria</taxon>
        <taxon>Pseudomonadati</taxon>
        <taxon>Pseudomonadota</taxon>
        <taxon>Betaproteobacteria</taxon>
        <taxon>Burkholderiales</taxon>
        <taxon>Oxalobacteraceae</taxon>
        <taxon>Undibacterium</taxon>
    </lineage>
</organism>
<dbReference type="Proteomes" id="UP000682982">
    <property type="component" value="Unassembled WGS sequence"/>
</dbReference>
<protein>
    <submittedName>
        <fullName evidence="2">Helix-turn-helix domain-containing protein</fullName>
    </submittedName>
</protein>
<reference evidence="2 3" key="1">
    <citation type="submission" date="2021-04" db="EMBL/GenBank/DDBJ databases">
        <title>novel species isolated from subtropical streams in China.</title>
        <authorList>
            <person name="Lu H."/>
        </authorList>
    </citation>
    <scope>NUCLEOTIDE SEQUENCE [LARGE SCALE GENOMIC DNA]</scope>
    <source>
        <strain evidence="2 3">FT147W</strain>
    </source>
</reference>
<dbReference type="SUPFAM" id="SSF46955">
    <property type="entry name" value="Putative DNA-binding domain"/>
    <property type="match status" value="1"/>
</dbReference>
<feature type="domain" description="Helix-turn-helix" evidence="1">
    <location>
        <begin position="4"/>
        <end position="54"/>
    </location>
</feature>
<dbReference type="EMBL" id="JAGSPK010000002">
    <property type="protein sequence ID" value="MBR7792352.1"/>
    <property type="molecule type" value="Genomic_DNA"/>
</dbReference>
<dbReference type="RefSeq" id="WP_212678411.1">
    <property type="nucleotide sequence ID" value="NZ_JAGSPK010000002.1"/>
</dbReference>
<evidence type="ECO:0000259" key="1">
    <source>
        <dbReference type="Pfam" id="PF12728"/>
    </source>
</evidence>
<dbReference type="Gene3D" id="1.10.238.160">
    <property type="match status" value="1"/>
</dbReference>
<dbReference type="Pfam" id="PF12728">
    <property type="entry name" value="HTH_17"/>
    <property type="match status" value="1"/>
</dbReference>
<evidence type="ECO:0000313" key="2">
    <source>
        <dbReference type="EMBL" id="MBR7792352.1"/>
    </source>
</evidence>
<dbReference type="InterPro" id="IPR041657">
    <property type="entry name" value="HTH_17"/>
</dbReference>